<keyword evidence="2" id="KW-0732">Signal</keyword>
<feature type="compositionally biased region" description="Basic residues" evidence="1">
    <location>
        <begin position="97"/>
        <end position="114"/>
    </location>
</feature>
<sequence length="166" mass="20016">MMFREIIVSVLVGSICAQFWDRDSDNYGDSFVRKYRDYRDSDSNGLYDDYNNNNDDDSDESYRNRFLVGGFRRRQSWRQRAVGLQPRRQQTFSRFNTARRRSQNRNFRNSRRSSRVQSQRRPSFNVQQRTLRNSARNRFQTNRNFFGGNSPTQAAMLYNAFDMDFF</sequence>
<dbReference type="AlphaFoldDB" id="A0A6J8DRU2"/>
<gene>
    <name evidence="3" type="ORF">MCOR_43920</name>
</gene>
<organism evidence="3 4">
    <name type="scientific">Mytilus coruscus</name>
    <name type="common">Sea mussel</name>
    <dbReference type="NCBI Taxonomy" id="42192"/>
    <lineage>
        <taxon>Eukaryota</taxon>
        <taxon>Metazoa</taxon>
        <taxon>Spiralia</taxon>
        <taxon>Lophotrochozoa</taxon>
        <taxon>Mollusca</taxon>
        <taxon>Bivalvia</taxon>
        <taxon>Autobranchia</taxon>
        <taxon>Pteriomorphia</taxon>
        <taxon>Mytilida</taxon>
        <taxon>Mytiloidea</taxon>
        <taxon>Mytilidae</taxon>
        <taxon>Mytilinae</taxon>
        <taxon>Mytilus</taxon>
    </lineage>
</organism>
<evidence type="ECO:0000256" key="2">
    <source>
        <dbReference type="SAM" id="SignalP"/>
    </source>
</evidence>
<proteinExistence type="predicted"/>
<accession>A0A6J8DRU2</accession>
<protein>
    <submittedName>
        <fullName evidence="3">Uncharacterized protein</fullName>
    </submittedName>
</protein>
<evidence type="ECO:0000256" key="1">
    <source>
        <dbReference type="SAM" id="MobiDB-lite"/>
    </source>
</evidence>
<dbReference type="Proteomes" id="UP000507470">
    <property type="component" value="Unassembled WGS sequence"/>
</dbReference>
<feature type="signal peptide" evidence="2">
    <location>
        <begin position="1"/>
        <end position="17"/>
    </location>
</feature>
<dbReference type="EMBL" id="CACVKT020007797">
    <property type="protein sequence ID" value="CAC5410756.1"/>
    <property type="molecule type" value="Genomic_DNA"/>
</dbReference>
<reference evidence="3 4" key="1">
    <citation type="submission" date="2020-06" db="EMBL/GenBank/DDBJ databases">
        <authorList>
            <person name="Li R."/>
            <person name="Bekaert M."/>
        </authorList>
    </citation>
    <scope>NUCLEOTIDE SEQUENCE [LARGE SCALE GENOMIC DNA]</scope>
    <source>
        <strain evidence="4">wild</strain>
    </source>
</reference>
<keyword evidence="4" id="KW-1185">Reference proteome</keyword>
<dbReference type="OrthoDB" id="10502105at2759"/>
<evidence type="ECO:0000313" key="3">
    <source>
        <dbReference type="EMBL" id="CAC5410756.1"/>
    </source>
</evidence>
<evidence type="ECO:0000313" key="4">
    <source>
        <dbReference type="Proteomes" id="UP000507470"/>
    </source>
</evidence>
<feature type="chain" id="PRO_5026758622" evidence="2">
    <location>
        <begin position="18"/>
        <end position="166"/>
    </location>
</feature>
<feature type="region of interest" description="Disordered" evidence="1">
    <location>
        <begin position="96"/>
        <end position="129"/>
    </location>
</feature>
<name>A0A6J8DRU2_MYTCO</name>